<dbReference type="PANTHER" id="PTHR48050:SF13">
    <property type="entry name" value="STEROL 3-BETA-GLUCOSYLTRANSFERASE UGT80A2"/>
    <property type="match status" value="1"/>
</dbReference>
<feature type="domain" description="Erythromycin biosynthesis protein CIII-like C-terminal" evidence="1">
    <location>
        <begin position="44"/>
        <end position="142"/>
    </location>
</feature>
<dbReference type="PANTHER" id="PTHR48050">
    <property type="entry name" value="STEROL 3-BETA-GLUCOSYLTRANSFERASE"/>
    <property type="match status" value="1"/>
</dbReference>
<comment type="caution">
    <text evidence="2">The sequence shown here is derived from an EMBL/GenBank/DDBJ whole genome shotgun (WGS) entry which is preliminary data.</text>
</comment>
<accession>A0ABU8LSH0</accession>
<dbReference type="RefSeq" id="WP_337337251.1">
    <property type="nucleotide sequence ID" value="NZ_JBBDGL010000001.1"/>
</dbReference>
<dbReference type="EMBL" id="JBBDGL010000001">
    <property type="protein sequence ID" value="MEJ1154823.1"/>
    <property type="molecule type" value="Genomic_DNA"/>
</dbReference>
<dbReference type="Gene3D" id="3.40.50.2000">
    <property type="entry name" value="Glycogen Phosphorylase B"/>
    <property type="match status" value="1"/>
</dbReference>
<organism evidence="2 3">
    <name type="scientific">Microbacterium marmarense</name>
    <dbReference type="NCBI Taxonomy" id="3122051"/>
    <lineage>
        <taxon>Bacteria</taxon>
        <taxon>Bacillati</taxon>
        <taxon>Actinomycetota</taxon>
        <taxon>Actinomycetes</taxon>
        <taxon>Micrococcales</taxon>
        <taxon>Microbacteriaceae</taxon>
        <taxon>Microbacterium</taxon>
    </lineage>
</organism>
<dbReference type="Proteomes" id="UP001368654">
    <property type="component" value="Unassembled WGS sequence"/>
</dbReference>
<dbReference type="Pfam" id="PF06722">
    <property type="entry name" value="EryCIII-like_C"/>
    <property type="match status" value="1"/>
</dbReference>
<keyword evidence="3" id="KW-1185">Reference proteome</keyword>
<proteinExistence type="predicted"/>
<dbReference type="SUPFAM" id="SSF53756">
    <property type="entry name" value="UDP-Glycosyltransferase/glycogen phosphorylase"/>
    <property type="match status" value="1"/>
</dbReference>
<dbReference type="InterPro" id="IPR010610">
    <property type="entry name" value="EryCIII-like_C"/>
</dbReference>
<evidence type="ECO:0000313" key="3">
    <source>
        <dbReference type="Proteomes" id="UP001368654"/>
    </source>
</evidence>
<sequence length="160" mass="16733">MAAGNAAARGRAIIEAARARSIRTLIVTGWGGIEVTDDLLGADIFVTDSAPHAQVMPQATAAIHHGGAGTVHTAARAGTTSIVVPFIADQPFWGKHLHRAGLAPKPIPYRRVSANTIGTALDAVPVYASANRALAERMADENGITVALEVVESTWRPRAQ</sequence>
<reference evidence="2 3" key="1">
    <citation type="submission" date="2024-02" db="EMBL/GenBank/DDBJ databases">
        <authorList>
            <person name="Saticioglu I.B."/>
        </authorList>
    </citation>
    <scope>NUCLEOTIDE SEQUENCE [LARGE SCALE GENOMIC DNA]</scope>
    <source>
        <strain evidence="2 3">Mu-86</strain>
    </source>
</reference>
<evidence type="ECO:0000313" key="2">
    <source>
        <dbReference type="EMBL" id="MEJ1154823.1"/>
    </source>
</evidence>
<gene>
    <name evidence="2" type="ORF">WDU96_04300</name>
</gene>
<name>A0ABU8LSH0_9MICO</name>
<protein>
    <submittedName>
        <fullName evidence="2">Nucleotide disphospho-sugar-binding domain-containing protein</fullName>
    </submittedName>
</protein>
<dbReference type="InterPro" id="IPR050426">
    <property type="entry name" value="Glycosyltransferase_28"/>
</dbReference>
<evidence type="ECO:0000259" key="1">
    <source>
        <dbReference type="Pfam" id="PF06722"/>
    </source>
</evidence>